<proteinExistence type="predicted"/>
<gene>
    <name evidence="2" type="ORF">MQE36_05380</name>
</gene>
<evidence type="ECO:0000313" key="3">
    <source>
        <dbReference type="Proteomes" id="UP000829476"/>
    </source>
</evidence>
<feature type="signal peptide" evidence="1">
    <location>
        <begin position="1"/>
        <end position="20"/>
    </location>
</feature>
<dbReference type="SUPFAM" id="SSF117074">
    <property type="entry name" value="Hypothetical protein PA1324"/>
    <property type="match status" value="1"/>
</dbReference>
<keyword evidence="1" id="KW-0732">Signal</keyword>
<name>A0ABY3YQ01_9FLAO</name>
<protein>
    <recommendedName>
        <fullName evidence="4">Carboxypeptidase regulatory-like domain-containing protein</fullName>
    </recommendedName>
</protein>
<dbReference type="EMBL" id="CP094326">
    <property type="protein sequence ID" value="UNY99776.1"/>
    <property type="molecule type" value="Genomic_DNA"/>
</dbReference>
<keyword evidence="3" id="KW-1185">Reference proteome</keyword>
<evidence type="ECO:0000256" key="1">
    <source>
        <dbReference type="SAM" id="SignalP"/>
    </source>
</evidence>
<organism evidence="2 3">
    <name type="scientific">Zhouia spongiae</name>
    <dbReference type="NCBI Taxonomy" id="2202721"/>
    <lineage>
        <taxon>Bacteria</taxon>
        <taxon>Pseudomonadati</taxon>
        <taxon>Bacteroidota</taxon>
        <taxon>Flavobacteriia</taxon>
        <taxon>Flavobacteriales</taxon>
        <taxon>Flavobacteriaceae</taxon>
        <taxon>Zhouia</taxon>
    </lineage>
</organism>
<dbReference type="RefSeq" id="WP_242938148.1">
    <property type="nucleotide sequence ID" value="NZ_CP094326.1"/>
</dbReference>
<accession>A0ABY3YQ01</accession>
<evidence type="ECO:0000313" key="2">
    <source>
        <dbReference type="EMBL" id="UNY99776.1"/>
    </source>
</evidence>
<feature type="chain" id="PRO_5047233043" description="Carboxypeptidase regulatory-like domain-containing protein" evidence="1">
    <location>
        <begin position="21"/>
        <end position="212"/>
    </location>
</feature>
<evidence type="ECO:0008006" key="4">
    <source>
        <dbReference type="Google" id="ProtNLM"/>
    </source>
</evidence>
<reference evidence="2 3" key="1">
    <citation type="journal article" date="2018" name="Int. J. Syst. Evol. Microbiol.">
        <title>Zhouia spongiae sp. nov., isolated from a marine sponge.</title>
        <authorList>
            <person name="Zhuang L."/>
            <person name="Lin B."/>
            <person name="Qin F."/>
            <person name="Luo L."/>
        </authorList>
    </citation>
    <scope>NUCLEOTIDE SEQUENCE [LARGE SCALE GENOMIC DNA]</scope>
    <source>
        <strain evidence="2 3">HN-Y44</strain>
    </source>
</reference>
<sequence length="212" mass="23909">MKSCILLVVNCLLIATSVSAQQGNRKNVFPTKSQFNAESTKALLDYGEVTINGVAFTREYTDANSLNNFLGVNVVGKKHLAAEGTKIVLFPVTAYFEEYLKLRKKYKRSKKYRAMLSQEAFSHRIEVSVGTEGKFTFNEMKPGKYYLEALIKFNGTDIASKQVGRSDYYNGFGHYRGSSPIYEHYVLNYNGAHLETKIIEVKEGDSVIDIKL</sequence>
<dbReference type="Proteomes" id="UP000829476">
    <property type="component" value="Chromosome"/>
</dbReference>